<dbReference type="InterPro" id="IPR013088">
    <property type="entry name" value="Znf_NHR/GATA"/>
</dbReference>
<feature type="domain" description="NR LBD" evidence="15">
    <location>
        <begin position="297"/>
        <end position="560"/>
    </location>
</feature>
<dbReference type="Gene3D" id="1.10.565.10">
    <property type="entry name" value="Retinoid X Receptor"/>
    <property type="match status" value="1"/>
</dbReference>
<dbReference type="Proteomes" id="UP000000673">
    <property type="component" value="Unassembled WGS sequence"/>
</dbReference>
<comment type="similarity">
    <text evidence="2">Belongs to the nuclear hormone receptor family. NR2 subfamily.</text>
</comment>
<dbReference type="GO" id="GO:0008270">
    <property type="term" value="F:zinc ion binding"/>
    <property type="evidence" value="ECO:0007669"/>
    <property type="project" value="UniProtKB-KW"/>
</dbReference>
<keyword evidence="10 12" id="KW-0539">Nucleus</keyword>
<organism evidence="16">
    <name type="scientific">Anopheles darlingi</name>
    <name type="common">Mosquito</name>
    <dbReference type="NCBI Taxonomy" id="43151"/>
    <lineage>
        <taxon>Eukaryota</taxon>
        <taxon>Metazoa</taxon>
        <taxon>Ecdysozoa</taxon>
        <taxon>Arthropoda</taxon>
        <taxon>Hexapoda</taxon>
        <taxon>Insecta</taxon>
        <taxon>Pterygota</taxon>
        <taxon>Neoptera</taxon>
        <taxon>Endopterygota</taxon>
        <taxon>Diptera</taxon>
        <taxon>Nematocera</taxon>
        <taxon>Culicoidea</taxon>
        <taxon>Culicidae</taxon>
        <taxon>Anophelinae</taxon>
        <taxon>Anopheles</taxon>
    </lineage>
</organism>
<dbReference type="PROSITE" id="PS51843">
    <property type="entry name" value="NR_LBD"/>
    <property type="match status" value="1"/>
</dbReference>
<sequence>MLKKEKPMLSVASIIQAQGRWDRSLAGLAGSSVVGRRTNQDWGESTILRTIILLSLDETSTAGSGLSGFDASLVGHMGPLSPPDLKPDLKPDISLLNGSGGGPFSPGNNCGPGSPGSVGGGGGGGGTFNPVAVLQQQNALLVGGGGGLGNGTGSVTGGAQNNMLGGGGSGGQQQGSNGGNGGGGSGSCPGTPSNITQQYPPNHPLSGSKHLCSICGDRASGKHYGVYSCEGCKGFFKRTVRKDLSYACREEKNCTIDKRQRNRCQYCRYQKCLACGMKREAVQEERQRSSKFSIKSEEINSTSQVREVVVDRFLEAEQMGEQKSGDNAIPYLRVGQNSMIPPEYKGAVSHLCQMVNKQIYQLIEFSRRLPNFSNLPREDQVTLLRSGWNEMLIASVAWRSMEFIETERPADGRNDGRVTIRQPQLMCLGPNFTLHRNSAQQAGVDSLFDRILCELAIKMKRLDVNRAELGILKAIILFNSDIRGLKCRKEIDQMRENIYACLDEYCKTQHPTEDGRFAQLLLRLPALRSISLKCIDHLNFLRLLGDKQLDNFIIEMLDTPL</sequence>
<feature type="region of interest" description="Disordered" evidence="13">
    <location>
        <begin position="153"/>
        <end position="202"/>
    </location>
</feature>
<evidence type="ECO:0000256" key="1">
    <source>
        <dbReference type="ARBA" id="ARBA00004123"/>
    </source>
</evidence>
<dbReference type="EMBL" id="ADMH02002036">
    <property type="protein sequence ID" value="ETN59829.1"/>
    <property type="molecule type" value="Genomic_DNA"/>
</dbReference>
<dbReference type="STRING" id="43151.W5JAL7"/>
<dbReference type="VEuPathDB" id="VectorBase:ADAC008563"/>
<dbReference type="InterPro" id="IPR035500">
    <property type="entry name" value="NHR-like_dom_sf"/>
</dbReference>
<evidence type="ECO:0000256" key="7">
    <source>
        <dbReference type="ARBA" id="ARBA00023125"/>
    </source>
</evidence>
<dbReference type="CDD" id="cd06956">
    <property type="entry name" value="NR_DBD_RXR"/>
    <property type="match status" value="1"/>
</dbReference>
<evidence type="ECO:0000256" key="8">
    <source>
        <dbReference type="ARBA" id="ARBA00023163"/>
    </source>
</evidence>
<keyword evidence="7 12" id="KW-0238">DNA-binding</keyword>
<evidence type="ECO:0000259" key="15">
    <source>
        <dbReference type="PROSITE" id="PS51843"/>
    </source>
</evidence>
<evidence type="ECO:0000256" key="2">
    <source>
        <dbReference type="ARBA" id="ARBA00006421"/>
    </source>
</evidence>
<protein>
    <recommendedName>
        <fullName evidence="11">Nuclear receptor subfamily 2 group B member 4</fullName>
    </recommendedName>
</protein>
<keyword evidence="5 12" id="KW-0862">Zinc</keyword>
<dbReference type="eggNOG" id="KOG3575">
    <property type="taxonomic scope" value="Eukaryota"/>
</dbReference>
<evidence type="ECO:0000313" key="16">
    <source>
        <dbReference type="EMBL" id="ETN59829.1"/>
    </source>
</evidence>
<dbReference type="FunFam" id="1.10.565.10:FF:000047">
    <property type="entry name" value="Ultraspiracle, isoform B"/>
    <property type="match status" value="1"/>
</dbReference>
<dbReference type="InterPro" id="IPR000536">
    <property type="entry name" value="Nucl_hrmn_rcpt_lig-bd"/>
</dbReference>
<gene>
    <name evidence="16" type="ORF">AND_008563</name>
</gene>
<dbReference type="InterPro" id="IPR050274">
    <property type="entry name" value="Nuclear_hormone_rcpt_NR2"/>
</dbReference>
<evidence type="ECO:0000313" key="17">
    <source>
        <dbReference type="EnsemblMetazoa" id="ADAC008563-PA"/>
    </source>
</evidence>
<dbReference type="OMA" id="RENIYAC"/>
<dbReference type="PRINTS" id="PR00398">
    <property type="entry name" value="STRDHORMONER"/>
</dbReference>
<proteinExistence type="inferred from homology"/>
<keyword evidence="8 12" id="KW-0804">Transcription</keyword>
<reference evidence="16" key="2">
    <citation type="submission" date="2010-05" db="EMBL/GenBank/DDBJ databases">
        <authorList>
            <person name="Almeida L.G."/>
            <person name="Nicolas M.F."/>
            <person name="Souza R.C."/>
            <person name="Vasconcelos A.T.R."/>
        </authorList>
    </citation>
    <scope>NUCLEOTIDE SEQUENCE</scope>
</reference>
<dbReference type="Pfam" id="PF00105">
    <property type="entry name" value="zf-C4"/>
    <property type="match status" value="1"/>
</dbReference>
<dbReference type="FunFam" id="3.30.50.10:FF:000005">
    <property type="entry name" value="Retinoic acid receptor RXR-alpha"/>
    <property type="match status" value="1"/>
</dbReference>
<dbReference type="FunCoup" id="W5JAL7">
    <property type="interactions" value="1009"/>
</dbReference>
<dbReference type="SUPFAM" id="SSF57716">
    <property type="entry name" value="Glucocorticoid receptor-like (DNA-binding domain)"/>
    <property type="match status" value="1"/>
</dbReference>
<feature type="domain" description="Nuclear receptor" evidence="14">
    <location>
        <begin position="209"/>
        <end position="284"/>
    </location>
</feature>
<dbReference type="PANTHER" id="PTHR24083">
    <property type="entry name" value="NUCLEAR HORMONE RECEPTOR"/>
    <property type="match status" value="1"/>
</dbReference>
<dbReference type="EnsemblMetazoa" id="ADAC008563-RA">
    <property type="protein sequence ID" value="ADAC008563-PA"/>
    <property type="gene ID" value="ADAC008563"/>
</dbReference>
<dbReference type="PRINTS" id="PR00545">
    <property type="entry name" value="RETINOIDXR"/>
</dbReference>
<dbReference type="Gene3D" id="3.30.50.10">
    <property type="entry name" value="Erythroid Transcription Factor GATA-1, subunit A"/>
    <property type="match status" value="1"/>
</dbReference>
<dbReference type="GO" id="GO:0003707">
    <property type="term" value="F:nuclear steroid receptor activity"/>
    <property type="evidence" value="ECO:0007669"/>
    <property type="project" value="InterPro"/>
</dbReference>
<evidence type="ECO:0000256" key="4">
    <source>
        <dbReference type="ARBA" id="ARBA00022771"/>
    </source>
</evidence>
<reference evidence="16" key="3">
    <citation type="journal article" date="2013" name="Nucleic Acids Res.">
        <title>The genome of Anopheles darlingi, the main neotropical malaria vector.</title>
        <authorList>
            <person name="Marinotti O."/>
            <person name="Cerqueira G.C."/>
            <person name="de Almeida L.G."/>
            <person name="Ferro M.I."/>
            <person name="Loreto E.L."/>
            <person name="Zaha A."/>
            <person name="Teixeira S.M."/>
            <person name="Wespiser A.R."/>
            <person name="Almeida E Silva A."/>
            <person name="Schlindwein A.D."/>
            <person name="Pacheco A.C."/>
            <person name="Silva A.L."/>
            <person name="Graveley B.R."/>
            <person name="Walenz B.P."/>
            <person name="Lima Bde A."/>
            <person name="Ribeiro C.A."/>
            <person name="Nunes-Silva C.G."/>
            <person name="de Carvalho C.R."/>
            <person name="Soares C.M."/>
            <person name="de Menezes C.B."/>
            <person name="Matiolli C."/>
            <person name="Caffrey D."/>
            <person name="Araujo D.A."/>
            <person name="de Oliveira D.M."/>
            <person name="Golenbock D."/>
            <person name="Grisard E.C."/>
            <person name="Fantinatti-Garboggini F."/>
            <person name="de Carvalho F.M."/>
            <person name="Barcellos F.G."/>
            <person name="Prosdocimi F."/>
            <person name="May G."/>
            <person name="Azevedo Junior G.M."/>
            <person name="Guimaraes G.M."/>
            <person name="Goldman G.H."/>
            <person name="Padilha I.Q."/>
            <person name="Batista Jda S."/>
            <person name="Ferro J.A."/>
            <person name="Ribeiro J.M."/>
            <person name="Fietto J.L."/>
            <person name="Dabbas K.M."/>
            <person name="Cerdeira L."/>
            <person name="Agnez-Lima L.F."/>
            <person name="Brocchi M."/>
            <person name="de Carvalho M.O."/>
            <person name="Teixeira Mde M."/>
            <person name="Diniz Maia Mde M."/>
            <person name="Goldman M.H."/>
            <person name="Cruz Schneider M.P."/>
            <person name="Felipe M.S."/>
            <person name="Hungria M."/>
            <person name="Nicolas M.F."/>
            <person name="Pereira M."/>
            <person name="Montes M.A."/>
            <person name="Cantao M.E."/>
            <person name="Vincentz M."/>
            <person name="Rafael M.S."/>
            <person name="Silverman N."/>
            <person name="Stoco P.H."/>
            <person name="Souza R.C."/>
            <person name="Vicentini R."/>
            <person name="Gazzinelli R.T."/>
            <person name="Neves Rde O."/>
            <person name="Silva R."/>
            <person name="Astolfi-Filho S."/>
            <person name="Maciel T.E."/>
            <person name="Urmenyi T.P."/>
            <person name="Tadei W.P."/>
            <person name="Camargo E.P."/>
            <person name="de Vasconcelos A.T."/>
        </authorList>
    </citation>
    <scope>NUCLEOTIDE SEQUENCE</scope>
</reference>
<evidence type="ECO:0000256" key="11">
    <source>
        <dbReference type="ARBA" id="ARBA00078913"/>
    </source>
</evidence>
<dbReference type="CDD" id="cd06943">
    <property type="entry name" value="NR_LBD_RXR_like"/>
    <property type="match status" value="1"/>
</dbReference>
<name>W5JAL7_ANODA</name>
<dbReference type="PRINTS" id="PR00047">
    <property type="entry name" value="STROIDFINGER"/>
</dbReference>
<evidence type="ECO:0000256" key="9">
    <source>
        <dbReference type="ARBA" id="ARBA00023170"/>
    </source>
</evidence>
<dbReference type="VEuPathDB" id="VectorBase:ADAR2_010633"/>
<evidence type="ECO:0000256" key="13">
    <source>
        <dbReference type="SAM" id="MobiDB-lite"/>
    </source>
</evidence>
<keyword evidence="4 12" id="KW-0863">Zinc-finger</keyword>
<accession>W5JAL7</accession>
<evidence type="ECO:0000313" key="18">
    <source>
        <dbReference type="Proteomes" id="UP000000673"/>
    </source>
</evidence>
<dbReference type="Pfam" id="PF00104">
    <property type="entry name" value="Hormone_recep"/>
    <property type="match status" value="1"/>
</dbReference>
<feature type="compositionally biased region" description="Gly residues" evidence="13">
    <location>
        <begin position="113"/>
        <end position="123"/>
    </location>
</feature>
<keyword evidence="3 12" id="KW-0479">Metal-binding</keyword>
<keyword evidence="9 12" id="KW-0675">Receptor</keyword>
<dbReference type="HOGENOM" id="CLU_007368_5_0_1"/>
<reference evidence="17" key="4">
    <citation type="submission" date="2015-06" db="UniProtKB">
        <authorList>
            <consortium name="EnsemblMetazoa"/>
        </authorList>
    </citation>
    <scope>IDENTIFICATION</scope>
</reference>
<dbReference type="GO" id="GO:0043565">
    <property type="term" value="F:sequence-specific DNA binding"/>
    <property type="evidence" value="ECO:0007669"/>
    <property type="project" value="InterPro"/>
</dbReference>
<feature type="compositionally biased region" description="Gly residues" evidence="13">
    <location>
        <begin position="164"/>
        <end position="187"/>
    </location>
</feature>
<dbReference type="InterPro" id="IPR001628">
    <property type="entry name" value="Znf_hrmn_rcpt"/>
</dbReference>
<dbReference type="InterPro" id="IPR000003">
    <property type="entry name" value="Retinoid-X_rcpt/HNF4"/>
</dbReference>
<comment type="subcellular location">
    <subcellularLocation>
        <location evidence="1 12">Nucleus</location>
    </subcellularLocation>
</comment>
<reference evidence="16 18" key="1">
    <citation type="journal article" date="2010" name="BMC Genomics">
        <title>Combination of measures distinguishes pre-miRNAs from other stem-loops in the genome of the newly sequenced Anopheles darlingi.</title>
        <authorList>
            <person name="Mendes N.D."/>
            <person name="Freitas A.T."/>
            <person name="Vasconcelos A.T."/>
            <person name="Sagot M.F."/>
        </authorList>
    </citation>
    <scope>NUCLEOTIDE SEQUENCE</scope>
</reference>
<evidence type="ECO:0000259" key="14">
    <source>
        <dbReference type="PROSITE" id="PS51030"/>
    </source>
</evidence>
<feature type="region of interest" description="Disordered" evidence="13">
    <location>
        <begin position="97"/>
        <end position="123"/>
    </location>
</feature>
<dbReference type="InterPro" id="IPR001723">
    <property type="entry name" value="Nuclear_hrmn_rcpt"/>
</dbReference>
<dbReference type="SMART" id="SM00399">
    <property type="entry name" value="ZnF_C4"/>
    <property type="match status" value="1"/>
</dbReference>
<evidence type="ECO:0000256" key="10">
    <source>
        <dbReference type="ARBA" id="ARBA00023242"/>
    </source>
</evidence>
<dbReference type="PROSITE" id="PS51030">
    <property type="entry name" value="NUCLEAR_REC_DBD_2"/>
    <property type="match status" value="1"/>
</dbReference>
<evidence type="ECO:0000256" key="5">
    <source>
        <dbReference type="ARBA" id="ARBA00022833"/>
    </source>
</evidence>
<dbReference type="AlphaFoldDB" id="W5JAL7"/>
<keyword evidence="18" id="KW-1185">Reference proteome</keyword>
<evidence type="ECO:0000256" key="3">
    <source>
        <dbReference type="ARBA" id="ARBA00022723"/>
    </source>
</evidence>
<feature type="compositionally biased region" description="Polar residues" evidence="13">
    <location>
        <begin position="188"/>
        <end position="200"/>
    </location>
</feature>
<dbReference type="GO" id="GO:0005634">
    <property type="term" value="C:nucleus"/>
    <property type="evidence" value="ECO:0007669"/>
    <property type="project" value="UniProtKB-SubCell"/>
</dbReference>
<dbReference type="PROSITE" id="PS00031">
    <property type="entry name" value="NUCLEAR_REC_DBD_1"/>
    <property type="match status" value="1"/>
</dbReference>
<evidence type="ECO:0000256" key="6">
    <source>
        <dbReference type="ARBA" id="ARBA00023015"/>
    </source>
</evidence>
<dbReference type="SUPFAM" id="SSF48508">
    <property type="entry name" value="Nuclear receptor ligand-binding domain"/>
    <property type="match status" value="1"/>
</dbReference>
<evidence type="ECO:0000256" key="12">
    <source>
        <dbReference type="RuleBase" id="RU004334"/>
    </source>
</evidence>
<keyword evidence="6 12" id="KW-0805">Transcription regulation</keyword>
<dbReference type="SMART" id="SM00430">
    <property type="entry name" value="HOLI"/>
    <property type="match status" value="1"/>
</dbReference>